<dbReference type="InterPro" id="IPR001341">
    <property type="entry name" value="Asp_kinase"/>
</dbReference>
<comment type="caution">
    <text evidence="16">The sequence shown here is derived from an EMBL/GenBank/DDBJ whole genome shotgun (WGS) entry which is preliminary data.</text>
</comment>
<keyword evidence="14" id="KW-0028">Amino-acid biosynthesis</keyword>
<dbReference type="PROSITE" id="PS51671">
    <property type="entry name" value="ACT"/>
    <property type="match status" value="1"/>
</dbReference>
<dbReference type="SUPFAM" id="SSF53633">
    <property type="entry name" value="Carbamate kinase-like"/>
    <property type="match status" value="1"/>
</dbReference>
<dbReference type="InterPro" id="IPR005260">
    <property type="entry name" value="Asp_kin_monofn"/>
</dbReference>
<evidence type="ECO:0000256" key="5">
    <source>
        <dbReference type="ARBA" id="ARBA00010122"/>
    </source>
</evidence>
<dbReference type="Pfam" id="PF22468">
    <property type="entry name" value="ACT_9"/>
    <property type="match status" value="1"/>
</dbReference>
<dbReference type="PROSITE" id="PS00324">
    <property type="entry name" value="ASPARTOKINASE"/>
    <property type="match status" value="1"/>
</dbReference>
<dbReference type="Gene3D" id="1.20.120.1320">
    <property type="entry name" value="Aspartokinase, catalytic domain"/>
    <property type="match status" value="1"/>
</dbReference>
<organism evidence="16 17">
    <name type="scientific">Virgibacillus natechei</name>
    <dbReference type="NCBI Taxonomy" id="1216297"/>
    <lineage>
        <taxon>Bacteria</taxon>
        <taxon>Bacillati</taxon>
        <taxon>Bacillota</taxon>
        <taxon>Bacilli</taxon>
        <taxon>Bacillales</taxon>
        <taxon>Bacillaceae</taxon>
        <taxon>Virgibacillus</taxon>
    </lineage>
</organism>
<evidence type="ECO:0000256" key="10">
    <source>
        <dbReference type="ARBA" id="ARBA00022915"/>
    </source>
</evidence>
<evidence type="ECO:0000259" key="15">
    <source>
        <dbReference type="PROSITE" id="PS51671"/>
    </source>
</evidence>
<name>A0ABS4IFS0_9BACI</name>
<keyword evidence="11" id="KW-0457">Lysine biosynthesis</keyword>
<dbReference type="InterPro" id="IPR042199">
    <property type="entry name" value="AsparK_Bifunc_asparK/hSer_DH"/>
</dbReference>
<dbReference type="InterPro" id="IPR002912">
    <property type="entry name" value="ACT_dom"/>
</dbReference>
<dbReference type="CDD" id="cd04916">
    <property type="entry name" value="ACT_AKiii-YclM-BS_2"/>
    <property type="match status" value="1"/>
</dbReference>
<keyword evidence="7" id="KW-0547">Nucleotide-binding</keyword>
<dbReference type="InterPro" id="IPR036393">
    <property type="entry name" value="AceGlu_kinase-like_sf"/>
</dbReference>
<dbReference type="InterPro" id="IPR018042">
    <property type="entry name" value="Aspartate_kinase_CS"/>
</dbReference>
<sequence>MKVAKFGGSSVANATQIRKVGDIIKTDSTRKCIIVSAPGKRNSDDYKITDILIRLGNAFKNNVSYEEELNIVIDRFSEIIEELELPPSILMDIEESIQGVLTNNNYSTTMKLDALKATGEDSLAKILSAYLSSIGLESNYVNPKEAGIIVTNDPGNAQILDESFQNIYKLREKDGILVIPGFFGYTTNGGLITFSRGGSDITGSIVAAGVKADLYENFTDVNSVYTVNPKFVDNPKEITTLTYKEMRELSYAGFSVFHDEALIPAINEQIPVCIKNTNNPNLPGTHIIAEKKKDEKCVVGIASDTGFSSLYVSKYLMNQEVGFGRKLLQIIEDEDVSFEHAPSGIDDLSVIIRESKLTSEKENNIVQRIKNELNPGTVTIQKNLAMIMVVGEGLMNTVGIAEKATAAFSQADVNIVMINQGSSEVSLMFGVEKEDLARALQSLYSAFFD</sequence>
<evidence type="ECO:0000256" key="3">
    <source>
        <dbReference type="ARBA" id="ARBA00004986"/>
    </source>
</evidence>
<accession>A0ABS4IFS0</accession>
<evidence type="ECO:0000256" key="14">
    <source>
        <dbReference type="RuleBase" id="RU004249"/>
    </source>
</evidence>
<dbReference type="PANTHER" id="PTHR21499:SF67">
    <property type="entry name" value="ASPARTOKINASE 3"/>
    <property type="match status" value="1"/>
</dbReference>
<evidence type="ECO:0000256" key="2">
    <source>
        <dbReference type="ARBA" id="ARBA00004766"/>
    </source>
</evidence>
<gene>
    <name evidence="16" type="ORF">J2Z83_001805</name>
</gene>
<evidence type="ECO:0000256" key="9">
    <source>
        <dbReference type="ARBA" id="ARBA00022840"/>
    </source>
</evidence>
<dbReference type="NCBIfam" id="NF006540">
    <property type="entry name" value="PRK09034.1"/>
    <property type="match status" value="1"/>
</dbReference>
<evidence type="ECO:0000256" key="13">
    <source>
        <dbReference type="RuleBase" id="RU003448"/>
    </source>
</evidence>
<dbReference type="CDD" id="cd04245">
    <property type="entry name" value="AAK_AKiii-YclM-BS"/>
    <property type="match status" value="1"/>
</dbReference>
<comment type="pathway">
    <text evidence="3 14">Amino-acid biosynthesis; L-methionine biosynthesis via de novo pathway; L-homoserine from L-aspartate: step 1/3.</text>
</comment>
<feature type="domain" description="ACT" evidence="15">
    <location>
        <begin position="389"/>
        <end position="449"/>
    </location>
</feature>
<comment type="pathway">
    <text evidence="4 14">Amino-acid biosynthesis; L-threonine biosynthesis; L-threonine from L-aspartate: step 1/5.</text>
</comment>
<evidence type="ECO:0000256" key="11">
    <source>
        <dbReference type="ARBA" id="ARBA00023154"/>
    </source>
</evidence>
<reference evidence="16 17" key="1">
    <citation type="submission" date="2021-03" db="EMBL/GenBank/DDBJ databases">
        <title>Genomic Encyclopedia of Type Strains, Phase IV (KMG-IV): sequencing the most valuable type-strain genomes for metagenomic binning, comparative biology and taxonomic classification.</title>
        <authorList>
            <person name="Goeker M."/>
        </authorList>
    </citation>
    <scope>NUCLEOTIDE SEQUENCE [LARGE SCALE GENOMIC DNA]</scope>
    <source>
        <strain evidence="16 17">DSM 25609</strain>
    </source>
</reference>
<dbReference type="EC" id="2.7.2.4" evidence="13"/>
<dbReference type="GO" id="GO:0004072">
    <property type="term" value="F:aspartate kinase activity"/>
    <property type="evidence" value="ECO:0007669"/>
    <property type="project" value="UniProtKB-EC"/>
</dbReference>
<evidence type="ECO:0000313" key="16">
    <source>
        <dbReference type="EMBL" id="MBP1969698.1"/>
    </source>
</evidence>
<dbReference type="CDD" id="cd04911">
    <property type="entry name" value="ACT_AKiii-YclM-BS_1"/>
    <property type="match status" value="1"/>
</dbReference>
<keyword evidence="6 13" id="KW-0808">Transferase</keyword>
<dbReference type="Gene3D" id="3.30.2130.10">
    <property type="entry name" value="VC0802-like"/>
    <property type="match status" value="1"/>
</dbReference>
<dbReference type="PIRSF" id="PIRSF000726">
    <property type="entry name" value="Asp_kin"/>
    <property type="match status" value="1"/>
</dbReference>
<evidence type="ECO:0000313" key="17">
    <source>
        <dbReference type="Proteomes" id="UP001519345"/>
    </source>
</evidence>
<comment type="similarity">
    <text evidence="5 13">Belongs to the aspartokinase family.</text>
</comment>
<dbReference type="NCBIfam" id="TIGR00657">
    <property type="entry name" value="asp_kinases"/>
    <property type="match status" value="1"/>
</dbReference>
<keyword evidence="10" id="KW-0220">Diaminopimelate biosynthesis</keyword>
<comment type="function">
    <text evidence="1">Catalyzes the phosphorylation of the beta-carboxyl group of aspartic acid with ATP to yield 4-phospho-L-aspartate, which is involved in the branched biosynthetic pathway leading to the biosynthesis of amino acids threonine, isoleucine and methionine.</text>
</comment>
<evidence type="ECO:0000256" key="4">
    <source>
        <dbReference type="ARBA" id="ARBA00005139"/>
    </source>
</evidence>
<evidence type="ECO:0000256" key="1">
    <source>
        <dbReference type="ARBA" id="ARBA00003121"/>
    </source>
</evidence>
<dbReference type="InterPro" id="IPR001048">
    <property type="entry name" value="Asp/Glu/Uridylate_kinase"/>
</dbReference>
<dbReference type="InterPro" id="IPR035804">
    <property type="entry name" value="AKIII_YclM_N"/>
</dbReference>
<keyword evidence="9" id="KW-0067">ATP-binding</keyword>
<dbReference type="Gene3D" id="3.40.1160.10">
    <property type="entry name" value="Acetylglutamate kinase-like"/>
    <property type="match status" value="1"/>
</dbReference>
<evidence type="ECO:0000256" key="7">
    <source>
        <dbReference type="ARBA" id="ARBA00022741"/>
    </source>
</evidence>
<dbReference type="SUPFAM" id="SSF55021">
    <property type="entry name" value="ACT-like"/>
    <property type="match status" value="2"/>
</dbReference>
<dbReference type="Pfam" id="PF00696">
    <property type="entry name" value="AA_kinase"/>
    <property type="match status" value="1"/>
</dbReference>
<proteinExistence type="inferred from homology"/>
<dbReference type="EMBL" id="JAGGKX010000007">
    <property type="protein sequence ID" value="MBP1969698.1"/>
    <property type="molecule type" value="Genomic_DNA"/>
</dbReference>
<comment type="catalytic activity">
    <reaction evidence="12 13">
        <text>L-aspartate + ATP = 4-phospho-L-aspartate + ADP</text>
        <dbReference type="Rhea" id="RHEA:23776"/>
        <dbReference type="ChEBI" id="CHEBI:29991"/>
        <dbReference type="ChEBI" id="CHEBI:30616"/>
        <dbReference type="ChEBI" id="CHEBI:57535"/>
        <dbReference type="ChEBI" id="CHEBI:456216"/>
        <dbReference type="EC" id="2.7.2.4"/>
    </reaction>
</comment>
<dbReference type="InterPro" id="IPR054352">
    <property type="entry name" value="ACT_Aspartokinase"/>
</dbReference>
<dbReference type="InterPro" id="IPR045865">
    <property type="entry name" value="ACT-like_dom_sf"/>
</dbReference>
<protein>
    <recommendedName>
        <fullName evidence="13">Aspartokinase</fullName>
        <ecNumber evidence="13">2.7.2.4</ecNumber>
    </recommendedName>
</protein>
<dbReference type="RefSeq" id="WP_209462882.1">
    <property type="nucleotide sequence ID" value="NZ_CP110224.1"/>
</dbReference>
<evidence type="ECO:0000256" key="12">
    <source>
        <dbReference type="ARBA" id="ARBA00047872"/>
    </source>
</evidence>
<evidence type="ECO:0000256" key="6">
    <source>
        <dbReference type="ARBA" id="ARBA00022679"/>
    </source>
</evidence>
<dbReference type="Proteomes" id="UP001519345">
    <property type="component" value="Unassembled WGS sequence"/>
</dbReference>
<comment type="pathway">
    <text evidence="2 14">Amino-acid biosynthesis; L-lysine biosynthesis via DAP pathway; (S)-tetrahydrodipicolinate from L-aspartate: step 1/4.</text>
</comment>
<dbReference type="PANTHER" id="PTHR21499">
    <property type="entry name" value="ASPARTATE KINASE"/>
    <property type="match status" value="1"/>
</dbReference>
<keyword evidence="8 13" id="KW-0418">Kinase</keyword>
<evidence type="ECO:0000256" key="8">
    <source>
        <dbReference type="ARBA" id="ARBA00022777"/>
    </source>
</evidence>
<keyword evidence="17" id="KW-1185">Reference proteome</keyword>